<gene>
    <name evidence="2" type="ORF">BU23DRAFT_487689</name>
</gene>
<name>A0A6A5UYF3_9PLEO</name>
<dbReference type="Gene3D" id="2.60.40.1210">
    <property type="entry name" value="Cellobiose dehydrogenase, cytochrome domain"/>
    <property type="match status" value="1"/>
</dbReference>
<proteinExistence type="predicted"/>
<reference evidence="2" key="1">
    <citation type="journal article" date="2020" name="Stud. Mycol.">
        <title>101 Dothideomycetes genomes: a test case for predicting lifestyles and emergence of pathogens.</title>
        <authorList>
            <person name="Haridas S."/>
            <person name="Albert R."/>
            <person name="Binder M."/>
            <person name="Bloem J."/>
            <person name="Labutti K."/>
            <person name="Salamov A."/>
            <person name="Andreopoulos B."/>
            <person name="Baker S."/>
            <person name="Barry K."/>
            <person name="Bills G."/>
            <person name="Bluhm B."/>
            <person name="Cannon C."/>
            <person name="Castanera R."/>
            <person name="Culley D."/>
            <person name="Daum C."/>
            <person name="Ezra D."/>
            <person name="Gonzalez J."/>
            <person name="Henrissat B."/>
            <person name="Kuo A."/>
            <person name="Liang C."/>
            <person name="Lipzen A."/>
            <person name="Lutzoni F."/>
            <person name="Magnuson J."/>
            <person name="Mondo S."/>
            <person name="Nolan M."/>
            <person name="Ohm R."/>
            <person name="Pangilinan J."/>
            <person name="Park H.-J."/>
            <person name="Ramirez L."/>
            <person name="Alfaro M."/>
            <person name="Sun H."/>
            <person name="Tritt A."/>
            <person name="Yoshinaga Y."/>
            <person name="Zwiers L.-H."/>
            <person name="Turgeon B."/>
            <person name="Goodwin S."/>
            <person name="Spatafora J."/>
            <person name="Crous P."/>
            <person name="Grigoriev I."/>
        </authorList>
    </citation>
    <scope>NUCLEOTIDE SEQUENCE</scope>
    <source>
        <strain evidence="2">CBS 107.79</strain>
    </source>
</reference>
<dbReference type="SUPFAM" id="SSF49344">
    <property type="entry name" value="CBD9-like"/>
    <property type="match status" value="1"/>
</dbReference>
<dbReference type="InterPro" id="IPR015920">
    <property type="entry name" value="Cellobiose_DH-like_cyt"/>
</dbReference>
<dbReference type="PANTHER" id="PTHR47797">
    <property type="entry name" value="DEHYDROGENASE, PUTATIVE (AFU_ORTHOLOGUE AFUA_8G05805)-RELATED"/>
    <property type="match status" value="1"/>
</dbReference>
<evidence type="ECO:0000259" key="1">
    <source>
        <dbReference type="Pfam" id="PF16010"/>
    </source>
</evidence>
<dbReference type="Pfam" id="PF16010">
    <property type="entry name" value="CDH-cyt"/>
    <property type="match status" value="1"/>
</dbReference>
<dbReference type="AlphaFoldDB" id="A0A6A5UYF3"/>
<evidence type="ECO:0000313" key="3">
    <source>
        <dbReference type="Proteomes" id="UP000800036"/>
    </source>
</evidence>
<dbReference type="PANTHER" id="PTHR47797:SF5">
    <property type="entry name" value="CELLOBIOSE DEHYDROGENASE CYTOCHROME DOMAIN-CONTAINING PROTEIN"/>
    <property type="match status" value="1"/>
</dbReference>
<dbReference type="Proteomes" id="UP000800036">
    <property type="component" value="Unassembled WGS sequence"/>
</dbReference>
<evidence type="ECO:0000313" key="2">
    <source>
        <dbReference type="EMBL" id="KAF1966107.1"/>
    </source>
</evidence>
<sequence length="199" mass="21862">DSSIGVAQEGTKYYDPTRGVSFSSLTQPNGVTFRIAMPENSTAADAIYQIVAPNDFAWCGLAWGGHITNHLLTGQKAIVSSRMAFGYYATPGPYEGAMYTYLPGTTTNATHWQLTARCQGCTQWSSTDGDFNLNNETYAILAYTCSSMPPDDKTSNTSMFNVHEQFGIWSHDLTIAKNASFSEWVKGNFSMKRGQLWSA</sequence>
<dbReference type="OrthoDB" id="413885at2759"/>
<keyword evidence="3" id="KW-1185">Reference proteome</keyword>
<protein>
    <submittedName>
        <fullName evidence="2">CBD9-like protein</fullName>
    </submittedName>
</protein>
<organism evidence="2 3">
    <name type="scientific">Bimuria novae-zelandiae CBS 107.79</name>
    <dbReference type="NCBI Taxonomy" id="1447943"/>
    <lineage>
        <taxon>Eukaryota</taxon>
        <taxon>Fungi</taxon>
        <taxon>Dikarya</taxon>
        <taxon>Ascomycota</taxon>
        <taxon>Pezizomycotina</taxon>
        <taxon>Dothideomycetes</taxon>
        <taxon>Pleosporomycetidae</taxon>
        <taxon>Pleosporales</taxon>
        <taxon>Massarineae</taxon>
        <taxon>Didymosphaeriaceae</taxon>
        <taxon>Bimuria</taxon>
    </lineage>
</organism>
<dbReference type="EMBL" id="ML976751">
    <property type="protein sequence ID" value="KAF1966107.1"/>
    <property type="molecule type" value="Genomic_DNA"/>
</dbReference>
<feature type="domain" description="Cellobiose dehydrogenase-like cytochrome" evidence="1">
    <location>
        <begin position="13"/>
        <end position="182"/>
    </location>
</feature>
<dbReference type="CDD" id="cd09630">
    <property type="entry name" value="CDH_like_cytochrome"/>
    <property type="match status" value="1"/>
</dbReference>
<accession>A0A6A5UYF3</accession>
<feature type="non-terminal residue" evidence="2">
    <location>
        <position position="1"/>
    </location>
</feature>